<dbReference type="AlphaFoldDB" id="A0AAV9M112"/>
<evidence type="ECO:0000256" key="2">
    <source>
        <dbReference type="ARBA" id="ARBA00022692"/>
    </source>
</evidence>
<protein>
    <recommendedName>
        <fullName evidence="8">PGG domain-containing protein</fullName>
    </recommendedName>
</protein>
<keyword evidence="2 7" id="KW-0812">Transmembrane</keyword>
<evidence type="ECO:0000313" key="10">
    <source>
        <dbReference type="Proteomes" id="UP001311915"/>
    </source>
</evidence>
<keyword evidence="4 7" id="KW-1133">Transmembrane helix</keyword>
<feature type="transmembrane region" description="Helical" evidence="7">
    <location>
        <begin position="122"/>
        <end position="145"/>
    </location>
</feature>
<evidence type="ECO:0000256" key="4">
    <source>
        <dbReference type="ARBA" id="ARBA00022989"/>
    </source>
</evidence>
<keyword evidence="10" id="KW-1185">Reference proteome</keyword>
<keyword evidence="5" id="KW-0040">ANK repeat</keyword>
<comment type="caution">
    <text evidence="9">The sequence shown here is derived from an EMBL/GenBank/DDBJ whole genome shotgun (WGS) entry which is preliminary data.</text>
</comment>
<name>A0AAV9M112_9SOLN</name>
<dbReference type="Pfam" id="PF13962">
    <property type="entry name" value="PGG"/>
    <property type="match status" value="1"/>
</dbReference>
<evidence type="ECO:0000256" key="5">
    <source>
        <dbReference type="ARBA" id="ARBA00023043"/>
    </source>
</evidence>
<evidence type="ECO:0000256" key="3">
    <source>
        <dbReference type="ARBA" id="ARBA00022737"/>
    </source>
</evidence>
<evidence type="ECO:0000256" key="6">
    <source>
        <dbReference type="ARBA" id="ARBA00023136"/>
    </source>
</evidence>
<comment type="subcellular location">
    <subcellularLocation>
        <location evidence="1">Membrane</location>
        <topology evidence="1">Multi-pass membrane protein</topology>
    </subcellularLocation>
</comment>
<reference evidence="9 10" key="1">
    <citation type="submission" date="2023-10" db="EMBL/GenBank/DDBJ databases">
        <title>Genome-Wide Identification Analysis in wild type Solanum Pinnatisectum Reveals Some Genes Defensing Phytophthora Infestans.</title>
        <authorList>
            <person name="Sun C."/>
        </authorList>
    </citation>
    <scope>NUCLEOTIDE SEQUENCE [LARGE SCALE GENOMIC DNA]</scope>
    <source>
        <strain evidence="9">LQN</strain>
        <tissue evidence="9">Leaf</tissue>
    </source>
</reference>
<feature type="domain" description="PGG" evidence="8">
    <location>
        <begin position="120"/>
        <end position="149"/>
    </location>
</feature>
<keyword evidence="3" id="KW-0677">Repeat</keyword>
<dbReference type="Proteomes" id="UP001311915">
    <property type="component" value="Unassembled WGS sequence"/>
</dbReference>
<sequence length="149" mass="16625">MKTQNSLLVKSSTNYLNNFVWIVQALVKDKQMKWDAINKSGETVLDVAETARNSEIAVILKDGVLTAKNMKLALPTRSAKELKQTVSDIKHDVHNQLEHTFQTQKRVKNIAKRLNKMHTEGLNNAINSTTVIVVLIATVTFAAIFNLPG</sequence>
<proteinExistence type="predicted"/>
<evidence type="ECO:0000313" key="9">
    <source>
        <dbReference type="EMBL" id="KAK4731102.1"/>
    </source>
</evidence>
<dbReference type="PANTHER" id="PTHR24186">
    <property type="entry name" value="PROTEIN PHOSPHATASE 1 REGULATORY SUBUNIT"/>
    <property type="match status" value="1"/>
</dbReference>
<accession>A0AAV9M112</accession>
<dbReference type="InterPro" id="IPR026961">
    <property type="entry name" value="PGG_dom"/>
</dbReference>
<keyword evidence="6 7" id="KW-0472">Membrane</keyword>
<dbReference type="GO" id="GO:0005886">
    <property type="term" value="C:plasma membrane"/>
    <property type="evidence" value="ECO:0007669"/>
    <property type="project" value="TreeGrafter"/>
</dbReference>
<gene>
    <name evidence="9" type="ORF">R3W88_024090</name>
</gene>
<evidence type="ECO:0000256" key="1">
    <source>
        <dbReference type="ARBA" id="ARBA00004141"/>
    </source>
</evidence>
<dbReference type="EMBL" id="JAWPEI010000003">
    <property type="protein sequence ID" value="KAK4731102.1"/>
    <property type="molecule type" value="Genomic_DNA"/>
</dbReference>
<evidence type="ECO:0000256" key="7">
    <source>
        <dbReference type="SAM" id="Phobius"/>
    </source>
</evidence>
<organism evidence="9 10">
    <name type="scientific">Solanum pinnatisectum</name>
    <name type="common">tansyleaf nightshade</name>
    <dbReference type="NCBI Taxonomy" id="50273"/>
    <lineage>
        <taxon>Eukaryota</taxon>
        <taxon>Viridiplantae</taxon>
        <taxon>Streptophyta</taxon>
        <taxon>Embryophyta</taxon>
        <taxon>Tracheophyta</taxon>
        <taxon>Spermatophyta</taxon>
        <taxon>Magnoliopsida</taxon>
        <taxon>eudicotyledons</taxon>
        <taxon>Gunneridae</taxon>
        <taxon>Pentapetalae</taxon>
        <taxon>asterids</taxon>
        <taxon>lamiids</taxon>
        <taxon>Solanales</taxon>
        <taxon>Solanaceae</taxon>
        <taxon>Solanoideae</taxon>
        <taxon>Solaneae</taxon>
        <taxon>Solanum</taxon>
    </lineage>
</organism>
<evidence type="ECO:0000259" key="8">
    <source>
        <dbReference type="Pfam" id="PF13962"/>
    </source>
</evidence>
<dbReference type="PANTHER" id="PTHR24186:SF26">
    <property type="entry name" value="ANKYRIN REPEAT PLANT PROTEIN"/>
    <property type="match status" value="1"/>
</dbReference>